<evidence type="ECO:0000256" key="1">
    <source>
        <dbReference type="SAM" id="SignalP"/>
    </source>
</evidence>
<evidence type="ECO:0000313" key="3">
    <source>
        <dbReference type="Proteomes" id="UP000623467"/>
    </source>
</evidence>
<organism evidence="2 3">
    <name type="scientific">Mycena sanguinolenta</name>
    <dbReference type="NCBI Taxonomy" id="230812"/>
    <lineage>
        <taxon>Eukaryota</taxon>
        <taxon>Fungi</taxon>
        <taxon>Dikarya</taxon>
        <taxon>Basidiomycota</taxon>
        <taxon>Agaricomycotina</taxon>
        <taxon>Agaricomycetes</taxon>
        <taxon>Agaricomycetidae</taxon>
        <taxon>Agaricales</taxon>
        <taxon>Marasmiineae</taxon>
        <taxon>Mycenaceae</taxon>
        <taxon>Mycena</taxon>
    </lineage>
</organism>
<keyword evidence="3" id="KW-1185">Reference proteome</keyword>
<reference evidence="2" key="1">
    <citation type="submission" date="2020-05" db="EMBL/GenBank/DDBJ databases">
        <title>Mycena genomes resolve the evolution of fungal bioluminescence.</title>
        <authorList>
            <person name="Tsai I.J."/>
        </authorList>
    </citation>
    <scope>NUCLEOTIDE SEQUENCE</scope>
    <source>
        <strain evidence="2">160909Yilan</strain>
    </source>
</reference>
<dbReference type="AlphaFoldDB" id="A0A8H7CVY0"/>
<dbReference type="OrthoDB" id="3485059at2759"/>
<name>A0A8H7CVY0_9AGAR</name>
<keyword evidence="1" id="KW-0732">Signal</keyword>
<comment type="caution">
    <text evidence="2">The sequence shown here is derived from an EMBL/GenBank/DDBJ whole genome shotgun (WGS) entry which is preliminary data.</text>
</comment>
<evidence type="ECO:0000313" key="2">
    <source>
        <dbReference type="EMBL" id="KAF7349333.1"/>
    </source>
</evidence>
<protein>
    <submittedName>
        <fullName evidence="2">Uncharacterized protein</fullName>
    </submittedName>
</protein>
<dbReference type="Gene3D" id="1.20.1280.140">
    <property type="match status" value="1"/>
</dbReference>
<dbReference type="EMBL" id="JACAZH010000016">
    <property type="protein sequence ID" value="KAF7349333.1"/>
    <property type="molecule type" value="Genomic_DNA"/>
</dbReference>
<dbReference type="Proteomes" id="UP000623467">
    <property type="component" value="Unassembled WGS sequence"/>
</dbReference>
<accession>A0A8H7CVY0</accession>
<proteinExistence type="predicted"/>
<feature type="chain" id="PRO_5034873934" evidence="1">
    <location>
        <begin position="20"/>
        <end position="164"/>
    </location>
</feature>
<feature type="signal peptide" evidence="1">
    <location>
        <begin position="1"/>
        <end position="19"/>
    </location>
</feature>
<gene>
    <name evidence="2" type="ORF">MSAN_01722900</name>
</gene>
<sequence>MVQFTRSFFSLCLIAASFAGPTKRTVAQVEADIANISNQLTALKDAINSLPDSDLVGALVFTTASFVQLGPSTKPMVKPSWSMRLKISRPMLKLRWEHLTKKESKFKSLGLSGIVKTTVSGLKTSTDEFSATLAAIVTKTDMQAISAASRRIDAEFNKTLAVFS</sequence>